<sequence>MRSLFVLVFTSVVLWADAQYLLEEDFDFTVDAVAGVNDWVHQSGTTNFMQTISPGLTFPNYPGSGVGKAVRVNGVGGEDVYKKFSSRTKLYYSFMLKVVPATNTVKTGYVAFLGKEQNTGVNGNVNGNYFARIGIQTQGDGTWKIGTSNWAIPSTSSTPMNPIFSSNAFLVNKVYAVIVSLDMSNNYKVAMWVKEDHFPNSEVEAGIPDVIFFNAPNTAALPTSVDVIGLRQDADCPNVVMDGIRVFDNWGSFVLPLKLISFGVQHENKNYASLKWETVSSINVDRFEIEKSMDSKLFQYISSIKCVNKSDKIQYNFKDYNTRVETIYYRLKIVDFDGKFVYSSVVVLKEDLSSTFKIGNLGGRKIRVFHSNVKAAKFIQILDFNGVLRKVVTASAGPSTEINLSELPVGNYILQIGNATSTISQKFVLQ</sequence>
<dbReference type="Proteomes" id="UP000249645">
    <property type="component" value="Unassembled WGS sequence"/>
</dbReference>
<accession>A0A2W5F1G4</accession>
<name>A0A2W5F1G4_9SPHI</name>
<protein>
    <recommendedName>
        <fullName evidence="3">Secretion system C-terminal sorting domain-containing protein</fullName>
    </recommendedName>
</protein>
<proteinExistence type="predicted"/>
<evidence type="ECO:0000313" key="1">
    <source>
        <dbReference type="EMBL" id="PZP49228.1"/>
    </source>
</evidence>
<evidence type="ECO:0000313" key="2">
    <source>
        <dbReference type="Proteomes" id="UP000249645"/>
    </source>
</evidence>
<evidence type="ECO:0008006" key="3">
    <source>
        <dbReference type="Google" id="ProtNLM"/>
    </source>
</evidence>
<dbReference type="AlphaFoldDB" id="A0A2W5F1G4"/>
<gene>
    <name evidence="1" type="ORF">DI598_08360</name>
</gene>
<reference evidence="1 2" key="1">
    <citation type="submission" date="2017-11" db="EMBL/GenBank/DDBJ databases">
        <title>Infants hospitalized years apart are colonized by the same room-sourced microbial strains.</title>
        <authorList>
            <person name="Brooks B."/>
            <person name="Olm M.R."/>
            <person name="Firek B.A."/>
            <person name="Baker R."/>
            <person name="Thomas B.C."/>
            <person name="Morowitz M.J."/>
            <person name="Banfield J.F."/>
        </authorList>
    </citation>
    <scope>NUCLEOTIDE SEQUENCE [LARGE SCALE GENOMIC DNA]</scope>
    <source>
        <strain evidence="1">S2_009_000_R2_76</strain>
    </source>
</reference>
<dbReference type="EMBL" id="QFOI01000121">
    <property type="protein sequence ID" value="PZP49228.1"/>
    <property type="molecule type" value="Genomic_DNA"/>
</dbReference>
<comment type="caution">
    <text evidence="1">The sequence shown here is derived from an EMBL/GenBank/DDBJ whole genome shotgun (WGS) entry which is preliminary data.</text>
</comment>
<dbReference type="InterPro" id="IPR026444">
    <property type="entry name" value="Secre_tail"/>
</dbReference>
<dbReference type="NCBIfam" id="TIGR04183">
    <property type="entry name" value="Por_Secre_tail"/>
    <property type="match status" value="1"/>
</dbReference>
<organism evidence="1 2">
    <name type="scientific">Pseudopedobacter saltans</name>
    <dbReference type="NCBI Taxonomy" id="151895"/>
    <lineage>
        <taxon>Bacteria</taxon>
        <taxon>Pseudomonadati</taxon>
        <taxon>Bacteroidota</taxon>
        <taxon>Sphingobacteriia</taxon>
        <taxon>Sphingobacteriales</taxon>
        <taxon>Sphingobacteriaceae</taxon>
        <taxon>Pseudopedobacter</taxon>
    </lineage>
</organism>